<feature type="transmembrane region" description="Helical" evidence="1">
    <location>
        <begin position="44"/>
        <end position="63"/>
    </location>
</feature>
<protein>
    <submittedName>
        <fullName evidence="2">Inner membrane symporter YicJ</fullName>
    </submittedName>
</protein>
<dbReference type="SUPFAM" id="SSF103473">
    <property type="entry name" value="MFS general substrate transporter"/>
    <property type="match status" value="1"/>
</dbReference>
<name>A0A5J4R579_9ZZZZ</name>
<dbReference type="Pfam" id="PF13347">
    <property type="entry name" value="MFS_2"/>
    <property type="match status" value="2"/>
</dbReference>
<feature type="transmembrane region" description="Helical" evidence="1">
    <location>
        <begin position="149"/>
        <end position="172"/>
    </location>
</feature>
<proteinExistence type="predicted"/>
<keyword evidence="1" id="KW-0472">Membrane</keyword>
<feature type="transmembrane region" description="Helical" evidence="1">
    <location>
        <begin position="451"/>
        <end position="472"/>
    </location>
</feature>
<dbReference type="PANTHER" id="PTHR11328">
    <property type="entry name" value="MAJOR FACILITATOR SUPERFAMILY DOMAIN-CONTAINING PROTEIN"/>
    <property type="match status" value="1"/>
</dbReference>
<accession>A0A5J4R579</accession>
<dbReference type="GO" id="GO:0008643">
    <property type="term" value="P:carbohydrate transport"/>
    <property type="evidence" value="ECO:0007669"/>
    <property type="project" value="InterPro"/>
</dbReference>
<feature type="transmembrane region" description="Helical" evidence="1">
    <location>
        <begin position="237"/>
        <end position="258"/>
    </location>
</feature>
<dbReference type="EMBL" id="SNRY01001746">
    <property type="protein sequence ID" value="KAA6328838.1"/>
    <property type="molecule type" value="Genomic_DNA"/>
</dbReference>
<dbReference type="PANTHER" id="PTHR11328:SF24">
    <property type="entry name" value="MAJOR FACILITATOR SUPERFAMILY (MFS) PROFILE DOMAIN-CONTAINING PROTEIN"/>
    <property type="match status" value="1"/>
</dbReference>
<sequence>MKVQTQKVSLGEKVGYSLGDGSANLIFQMMMMFQLFFYTDVFGIKATAAGFILLTARLFDAFVDPLVGILSDRTNTRWGKYRPWLLWTAIPFAVFFVLAFTTPDLNERGKIIYAGITYTLLMSIYSFNNTPYSSLGGVMTSDIKERTSIASVRFVTATIATFIVQGLTLPLVSKFGHGNAQKGWSLTIILFAVIGIVLMLITFLSTKERITPPAHQKTSIKQDFTDLLRSRPWKSMFILTLFLFTTLAIWGSSMSYYFNYVVDKTSLFNFLQNFGLVRVEGITYGIWHNFLDAFGLIAQPDLSNVFAVGFSLFNMIGQLITLVGVILLSQYLSNIFGKRNVFLFCMTLTALFTSLFFFVSPHDIQLIFIINVCKSLAYAPTIPLLWAMMGDVADHSEWKNHRRATGFTFAGVVFALKAGLGLGGAICGSIVDSFGFVANQPQTDSAIHGIRLTSGIIPAVTFLIGVVALYFYPISKNLNEKIQEELTVRRKKQN</sequence>
<evidence type="ECO:0000256" key="1">
    <source>
        <dbReference type="SAM" id="Phobius"/>
    </source>
</evidence>
<keyword evidence="1" id="KW-0812">Transmembrane</keyword>
<dbReference type="GO" id="GO:0006814">
    <property type="term" value="P:sodium ion transport"/>
    <property type="evidence" value="ECO:0007669"/>
    <property type="project" value="InterPro"/>
</dbReference>
<dbReference type="Gene3D" id="1.20.1250.20">
    <property type="entry name" value="MFS general substrate transporter like domains"/>
    <property type="match status" value="2"/>
</dbReference>
<feature type="transmembrane region" description="Helical" evidence="1">
    <location>
        <begin position="305"/>
        <end position="329"/>
    </location>
</feature>
<dbReference type="GO" id="GO:0015293">
    <property type="term" value="F:symporter activity"/>
    <property type="evidence" value="ECO:0007669"/>
    <property type="project" value="InterPro"/>
</dbReference>
<dbReference type="InterPro" id="IPR039672">
    <property type="entry name" value="MFS_2"/>
</dbReference>
<dbReference type="CDD" id="cd17332">
    <property type="entry name" value="MFS_MelB_like"/>
    <property type="match status" value="1"/>
</dbReference>
<reference evidence="2" key="1">
    <citation type="submission" date="2019-03" db="EMBL/GenBank/DDBJ databases">
        <title>Single cell metagenomics reveals metabolic interactions within the superorganism composed of flagellate Streblomastix strix and complex community of Bacteroidetes bacteria on its surface.</title>
        <authorList>
            <person name="Treitli S.C."/>
            <person name="Kolisko M."/>
            <person name="Husnik F."/>
            <person name="Keeling P."/>
            <person name="Hampl V."/>
        </authorList>
    </citation>
    <scope>NUCLEOTIDE SEQUENCE</scope>
    <source>
        <strain evidence="2">STM</strain>
    </source>
</reference>
<feature type="transmembrane region" description="Helical" evidence="1">
    <location>
        <begin position="407"/>
        <end position="431"/>
    </location>
</feature>
<dbReference type="AlphaFoldDB" id="A0A5J4R579"/>
<feature type="transmembrane region" description="Helical" evidence="1">
    <location>
        <begin position="21"/>
        <end position="38"/>
    </location>
</feature>
<dbReference type="InterPro" id="IPR036259">
    <property type="entry name" value="MFS_trans_sf"/>
</dbReference>
<evidence type="ECO:0000313" key="2">
    <source>
        <dbReference type="EMBL" id="KAA6328838.1"/>
    </source>
</evidence>
<feature type="transmembrane region" description="Helical" evidence="1">
    <location>
        <begin position="84"/>
        <end position="105"/>
    </location>
</feature>
<dbReference type="GO" id="GO:0005886">
    <property type="term" value="C:plasma membrane"/>
    <property type="evidence" value="ECO:0007669"/>
    <property type="project" value="TreeGrafter"/>
</dbReference>
<feature type="transmembrane region" description="Helical" evidence="1">
    <location>
        <begin position="184"/>
        <end position="204"/>
    </location>
</feature>
<dbReference type="NCBIfam" id="TIGR00792">
    <property type="entry name" value="gph"/>
    <property type="match status" value="1"/>
</dbReference>
<feature type="transmembrane region" description="Helical" evidence="1">
    <location>
        <begin position="341"/>
        <end position="360"/>
    </location>
</feature>
<dbReference type="InterPro" id="IPR001927">
    <property type="entry name" value="Na/Gal_symport"/>
</dbReference>
<feature type="transmembrane region" description="Helical" evidence="1">
    <location>
        <begin position="366"/>
        <end position="386"/>
    </location>
</feature>
<keyword evidence="1" id="KW-1133">Transmembrane helix</keyword>
<organism evidence="2">
    <name type="scientific">termite gut metagenome</name>
    <dbReference type="NCBI Taxonomy" id="433724"/>
    <lineage>
        <taxon>unclassified sequences</taxon>
        <taxon>metagenomes</taxon>
        <taxon>organismal metagenomes</taxon>
    </lineage>
</organism>
<feature type="transmembrane region" description="Helical" evidence="1">
    <location>
        <begin position="111"/>
        <end position="128"/>
    </location>
</feature>
<gene>
    <name evidence="2" type="ORF">EZS27_022300</name>
</gene>
<comment type="caution">
    <text evidence="2">The sequence shown here is derived from an EMBL/GenBank/DDBJ whole genome shotgun (WGS) entry which is preliminary data.</text>
</comment>